<evidence type="ECO:0000313" key="1">
    <source>
        <dbReference type="EMBL" id="QBF81964.1"/>
    </source>
</evidence>
<protein>
    <submittedName>
        <fullName evidence="1">Uncharacterized protein</fullName>
    </submittedName>
</protein>
<dbReference type="RefSeq" id="WP_130597938.1">
    <property type="nucleotide sequence ID" value="NZ_CP036200.1"/>
</dbReference>
<dbReference type="KEGG" id="smai:EXU30_04055"/>
<reference evidence="1 2" key="1">
    <citation type="submission" date="2019-02" db="EMBL/GenBank/DDBJ databases">
        <title>Shewanella sp. D4-2 isolated from Dokdo Island.</title>
        <authorList>
            <person name="Baek K."/>
        </authorList>
    </citation>
    <scope>NUCLEOTIDE SEQUENCE [LARGE SCALE GENOMIC DNA]</scope>
    <source>
        <strain evidence="1 2">D4-2</strain>
    </source>
</reference>
<dbReference type="EMBL" id="CP036200">
    <property type="protein sequence ID" value="QBF81964.1"/>
    <property type="molecule type" value="Genomic_DNA"/>
</dbReference>
<gene>
    <name evidence="1" type="ORF">EXU30_04055</name>
</gene>
<evidence type="ECO:0000313" key="2">
    <source>
        <dbReference type="Proteomes" id="UP000291106"/>
    </source>
</evidence>
<name>A0A411PEP0_9GAMM</name>
<dbReference type="AlphaFoldDB" id="A0A411PEP0"/>
<accession>A0A411PEP0</accession>
<keyword evidence="2" id="KW-1185">Reference proteome</keyword>
<dbReference type="Proteomes" id="UP000291106">
    <property type="component" value="Chromosome"/>
</dbReference>
<sequence>MEQPLQCKVISISSATGWKVRYNECLDLEPLACWALVEYENGSQKIEGMISNIDGEVERAESNEHFLEYVEPL</sequence>
<proteinExistence type="predicted"/>
<organism evidence="1 2">
    <name type="scientific">Shewanella maritima</name>
    <dbReference type="NCBI Taxonomy" id="2520507"/>
    <lineage>
        <taxon>Bacteria</taxon>
        <taxon>Pseudomonadati</taxon>
        <taxon>Pseudomonadota</taxon>
        <taxon>Gammaproteobacteria</taxon>
        <taxon>Alteromonadales</taxon>
        <taxon>Shewanellaceae</taxon>
        <taxon>Shewanella</taxon>
    </lineage>
</organism>